<dbReference type="EMBL" id="CP000934">
    <property type="protein sequence ID" value="ACE83119.1"/>
    <property type="molecule type" value="Genomic_DNA"/>
</dbReference>
<feature type="transmembrane region" description="Helical" evidence="1">
    <location>
        <begin position="53"/>
        <end position="70"/>
    </location>
</feature>
<keyword evidence="3" id="KW-1185">Reference proteome</keyword>
<keyword evidence="1" id="KW-0812">Transmembrane</keyword>
<evidence type="ECO:0000313" key="3">
    <source>
        <dbReference type="Proteomes" id="UP000001036"/>
    </source>
</evidence>
<feature type="transmembrane region" description="Helical" evidence="1">
    <location>
        <begin position="153"/>
        <end position="175"/>
    </location>
</feature>
<accession>B3PFI4</accession>
<feature type="transmembrane region" description="Helical" evidence="1">
    <location>
        <begin position="129"/>
        <end position="147"/>
    </location>
</feature>
<dbReference type="HOGENOM" id="CLU_1331384_0_0_6"/>
<proteinExistence type="predicted"/>
<gene>
    <name evidence="2" type="ordered locus">CJA_0100</name>
</gene>
<evidence type="ECO:0000313" key="2">
    <source>
        <dbReference type="EMBL" id="ACE83119.1"/>
    </source>
</evidence>
<keyword evidence="1" id="KW-1133">Transmembrane helix</keyword>
<reference evidence="2 3" key="1">
    <citation type="journal article" date="2008" name="J. Bacteriol.">
        <title>Insights into plant cell wall degradation from the genome sequence of the soil bacterium Cellvibrio japonicus.</title>
        <authorList>
            <person name="Deboy R.T."/>
            <person name="Mongodin E.F."/>
            <person name="Fouts D.E."/>
            <person name="Tailford L.E."/>
            <person name="Khouri H."/>
            <person name="Emerson J.B."/>
            <person name="Mohamoud Y."/>
            <person name="Watkins K."/>
            <person name="Henrissat B."/>
            <person name="Gilbert H.J."/>
            <person name="Nelson K.E."/>
        </authorList>
    </citation>
    <scope>NUCLEOTIDE SEQUENCE [LARGE SCALE GENOMIC DNA]</scope>
    <source>
        <strain evidence="2 3">Ueda107</strain>
    </source>
</reference>
<feature type="transmembrane region" description="Helical" evidence="1">
    <location>
        <begin position="29"/>
        <end position="46"/>
    </location>
</feature>
<dbReference type="RefSeq" id="WP_012485783.1">
    <property type="nucleotide sequence ID" value="NC_010995.1"/>
</dbReference>
<keyword evidence="1" id="KW-0472">Membrane</keyword>
<name>B3PFI4_CELJU</name>
<dbReference type="Proteomes" id="UP000001036">
    <property type="component" value="Chromosome"/>
</dbReference>
<organism evidence="2 3">
    <name type="scientific">Cellvibrio japonicus (strain Ueda107)</name>
    <name type="common">Pseudomonas fluorescens subsp. cellulosa</name>
    <dbReference type="NCBI Taxonomy" id="498211"/>
    <lineage>
        <taxon>Bacteria</taxon>
        <taxon>Pseudomonadati</taxon>
        <taxon>Pseudomonadota</taxon>
        <taxon>Gammaproteobacteria</taxon>
        <taxon>Cellvibrionales</taxon>
        <taxon>Cellvibrionaceae</taxon>
        <taxon>Cellvibrio</taxon>
    </lineage>
</organism>
<feature type="transmembrane region" description="Helical" evidence="1">
    <location>
        <begin position="5"/>
        <end position="23"/>
    </location>
</feature>
<dbReference type="OrthoDB" id="8537043at2"/>
<dbReference type="eggNOG" id="COG4648">
    <property type="taxonomic scope" value="Bacteria"/>
</dbReference>
<protein>
    <submittedName>
        <fullName evidence="2">Ketosynthase</fullName>
    </submittedName>
</protein>
<evidence type="ECO:0000256" key="1">
    <source>
        <dbReference type="SAM" id="Phobius"/>
    </source>
</evidence>
<sequence length="202" mass="22751">MLKRVITLALIAAYPLLVHLSLVLAMPPLLFIAPILFLTGAFLPGLSSGNKSAWLWFSSLSGLIVLLEYLDMTLYLLFLPPILIPLLLLVIFGRTLRRGSEPLITAIGEAARGPLSPTMRRYTRRLTQLWCLVFIAMILSSSLLPLLEQPEVWSWFTNIINYLVVGVLFVGEFILRKKIFPAHDHPGFIEYLRIIASAKPRI</sequence>
<dbReference type="AlphaFoldDB" id="B3PFI4"/>
<dbReference type="STRING" id="498211.CJA_0100"/>
<feature type="transmembrane region" description="Helical" evidence="1">
    <location>
        <begin position="76"/>
        <end position="93"/>
    </location>
</feature>
<dbReference type="KEGG" id="cja:CJA_0100"/>